<dbReference type="Proteomes" id="UP000501069">
    <property type="component" value="Chromosome"/>
</dbReference>
<keyword evidence="1" id="KW-0812">Transmembrane</keyword>
<feature type="transmembrane region" description="Helical" evidence="1">
    <location>
        <begin position="186"/>
        <end position="215"/>
    </location>
</feature>
<protein>
    <submittedName>
        <fullName evidence="2">Uncharacterized protein</fullName>
    </submittedName>
</protein>
<feature type="transmembrane region" description="Helical" evidence="1">
    <location>
        <begin position="370"/>
        <end position="388"/>
    </location>
</feature>
<keyword evidence="1" id="KW-0472">Membrane</keyword>
<feature type="transmembrane region" description="Helical" evidence="1">
    <location>
        <begin position="147"/>
        <end position="174"/>
    </location>
</feature>
<proteinExistence type="predicted"/>
<dbReference type="EMBL" id="CP050964">
    <property type="protein sequence ID" value="QIX94054.1"/>
    <property type="molecule type" value="Genomic_DNA"/>
</dbReference>
<feature type="transmembrane region" description="Helical" evidence="1">
    <location>
        <begin position="303"/>
        <end position="319"/>
    </location>
</feature>
<feature type="transmembrane region" description="Helical" evidence="1">
    <location>
        <begin position="264"/>
        <end position="283"/>
    </location>
</feature>
<gene>
    <name evidence="2" type="ORF">FOC47_13070</name>
</gene>
<feature type="transmembrane region" description="Helical" evidence="1">
    <location>
        <begin position="400"/>
        <end position="416"/>
    </location>
</feature>
<feature type="transmembrane region" description="Helical" evidence="1">
    <location>
        <begin position="227"/>
        <end position="244"/>
    </location>
</feature>
<feature type="transmembrane region" description="Helical" evidence="1">
    <location>
        <begin position="331"/>
        <end position="350"/>
    </location>
</feature>
<organism evidence="2 3">
    <name type="scientific">Enterocloster clostridioformis</name>
    <dbReference type="NCBI Taxonomy" id="1531"/>
    <lineage>
        <taxon>Bacteria</taxon>
        <taxon>Bacillati</taxon>
        <taxon>Bacillota</taxon>
        <taxon>Clostridia</taxon>
        <taxon>Lachnospirales</taxon>
        <taxon>Lachnospiraceae</taxon>
        <taxon>Enterocloster</taxon>
    </lineage>
</organism>
<feature type="transmembrane region" description="Helical" evidence="1">
    <location>
        <begin position="21"/>
        <end position="40"/>
    </location>
</feature>
<feature type="transmembrane region" description="Helical" evidence="1">
    <location>
        <begin position="124"/>
        <end position="141"/>
    </location>
</feature>
<evidence type="ECO:0000256" key="1">
    <source>
        <dbReference type="SAM" id="Phobius"/>
    </source>
</evidence>
<sequence>MIRLRNPGDIKNNRNQTLFNLAFGAFLVLYLWFILDTGFWSDDRKYEFIKGVLGSNQWNIVQFIWERISVHVEMHGRFFPITSVFAEGIPFLLGLKLYKIYLMSVIIGCTFLFKAFIRLLTQSVMLADLAAVLTVVLFSVQKDMPHAVFLCMGGNAAISLMLVLMSLIFCVLSIKKKFAWEGMAEILSVIFYFLAMLTYEAAYPFILLILLLVFHEEPSRKGQVRKAAPYLIVWLMVLGVYCVMKMFANESYDGISVGLSVKNIIRGFVVSVSAPLPFVNWFFREHSANSLSEFFCQINVRDVLLAAVFIYLFNAIINTRSKVAVSNHKSYFLMSIGIMFVAFPAILMAVSEKYQVLPMGVGYQVIIYQYYGWGCIGTVVIVNAWSCFSAKLKNAEKKLIVFDGLLMLITVCLIAVNQQNTRWTIKETEQREASVSAAFDQSLRNAFSNGMAETIPLDAENNLIISPRQYYGMFSRGAMLKELTGQDFHVKWYEELNGFSLEKQPCYALNSGSGWVIAGAVSGWNSQTSSVMADQIWLYCDDEFDRLLVPSPDGLDFFNLKDADEVTHCTTGNIYSIKDKYYDINQLVPIKYCKYKLGTRFPVSVNRQDIGAYFYGGISDREGGFTWTSDKAMGMYFDLEDTDYENIRVEINVKMIYGGRQPVNIHVNGVCVYSDVLSGKSKIEFECIKPQNGILDMHFDFPEARSPWETGESDDFRKLSIAMDDMILEGF</sequence>
<accession>A0AAP9M6Z2</accession>
<evidence type="ECO:0000313" key="2">
    <source>
        <dbReference type="EMBL" id="QIX94054.1"/>
    </source>
</evidence>
<evidence type="ECO:0000313" key="3">
    <source>
        <dbReference type="Proteomes" id="UP000501069"/>
    </source>
</evidence>
<name>A0AAP9M6Z2_9FIRM</name>
<reference evidence="2 3" key="1">
    <citation type="submission" date="2019-11" db="EMBL/GenBank/DDBJ databases">
        <title>FDA dAtabase for Regulatory Grade micrObial Sequences (FDA-ARGOS): Supporting development and validation of Infectious Disease Dx tests.</title>
        <authorList>
            <person name="Turner S."/>
            <person name="Byrd R."/>
            <person name="Tallon L."/>
            <person name="Sadzewicz L."/>
            <person name="Vavikolanu K."/>
            <person name="Mehta A."/>
            <person name="Aluvathingal J."/>
            <person name="Nadendla S."/>
            <person name="Myers T."/>
            <person name="Yan Y."/>
            <person name="Sichtig H."/>
        </authorList>
    </citation>
    <scope>NUCLEOTIDE SEQUENCE [LARGE SCALE GENOMIC DNA]</scope>
    <source>
        <strain evidence="2 3">FDAARGOS_739</strain>
    </source>
</reference>
<dbReference type="AlphaFoldDB" id="A0AAP9M6Z2"/>
<keyword evidence="1" id="KW-1133">Transmembrane helix</keyword>